<organism evidence="1 2">
    <name type="scientific">Porites lobata</name>
    <dbReference type="NCBI Taxonomy" id="104759"/>
    <lineage>
        <taxon>Eukaryota</taxon>
        <taxon>Metazoa</taxon>
        <taxon>Cnidaria</taxon>
        <taxon>Anthozoa</taxon>
        <taxon>Hexacorallia</taxon>
        <taxon>Scleractinia</taxon>
        <taxon>Fungiina</taxon>
        <taxon>Poritidae</taxon>
        <taxon>Porites</taxon>
    </lineage>
</organism>
<keyword evidence="2" id="KW-1185">Reference proteome</keyword>
<evidence type="ECO:0000313" key="2">
    <source>
        <dbReference type="Proteomes" id="UP001159405"/>
    </source>
</evidence>
<name>A0ABN8PTA5_9CNID</name>
<comment type="caution">
    <text evidence="1">The sequence shown here is derived from an EMBL/GenBank/DDBJ whole genome shotgun (WGS) entry which is preliminary data.</text>
</comment>
<evidence type="ECO:0000313" key="1">
    <source>
        <dbReference type="EMBL" id="CAH3150308.1"/>
    </source>
</evidence>
<feature type="non-terminal residue" evidence="1">
    <location>
        <position position="109"/>
    </location>
</feature>
<reference evidence="1 2" key="1">
    <citation type="submission" date="2022-05" db="EMBL/GenBank/DDBJ databases">
        <authorList>
            <consortium name="Genoscope - CEA"/>
            <person name="William W."/>
        </authorList>
    </citation>
    <scope>NUCLEOTIDE SEQUENCE [LARGE SCALE GENOMIC DNA]</scope>
</reference>
<dbReference type="Proteomes" id="UP001159405">
    <property type="component" value="Unassembled WGS sequence"/>
</dbReference>
<sequence length="109" mass="12017">MSKGEDLDALGLCKTSGTEIQRKDISFLLSKTKDAFAVRKAMAPCSKLIFRKYIISCKFSVKLEQGYHLMSEIAMKLSAEQNDVACEKRSEAIRESTLEGASPFACGSQ</sequence>
<proteinExistence type="predicted"/>
<gene>
    <name evidence="1" type="ORF">PLOB_00047357</name>
</gene>
<dbReference type="EMBL" id="CALNXK010000088">
    <property type="protein sequence ID" value="CAH3150308.1"/>
    <property type="molecule type" value="Genomic_DNA"/>
</dbReference>
<accession>A0ABN8PTA5</accession>
<protein>
    <submittedName>
        <fullName evidence="1">Uncharacterized protein</fullName>
    </submittedName>
</protein>